<dbReference type="PANTHER" id="PTHR43774:SF1">
    <property type="entry name" value="PEPTIDE METHIONINE SULFOXIDE REDUCTASE MSRA 2"/>
    <property type="match status" value="1"/>
</dbReference>
<evidence type="ECO:0000313" key="7">
    <source>
        <dbReference type="Proteomes" id="UP000281474"/>
    </source>
</evidence>
<dbReference type="Proteomes" id="UP000281474">
    <property type="component" value="Unassembled WGS sequence"/>
</dbReference>
<proteinExistence type="inferred from homology"/>
<dbReference type="Pfam" id="PF01625">
    <property type="entry name" value="PMSR"/>
    <property type="match status" value="1"/>
</dbReference>
<comment type="similarity">
    <text evidence="4">Belongs to the MsrA Met sulfoxide reductase family.</text>
</comment>
<evidence type="ECO:0000256" key="1">
    <source>
        <dbReference type="ARBA" id="ARBA00023002"/>
    </source>
</evidence>
<evidence type="ECO:0000256" key="2">
    <source>
        <dbReference type="ARBA" id="ARBA00047806"/>
    </source>
</evidence>
<keyword evidence="7" id="KW-1185">Reference proteome</keyword>
<evidence type="ECO:0000259" key="5">
    <source>
        <dbReference type="Pfam" id="PF01625"/>
    </source>
</evidence>
<sequence>MALATFGAGCFWGVEYFFRQINGVINATSGYMGGDVSKIRYEEVKTGDTGHAEVVCVEYDDSIVSYDELLDVFWSNHNPTTLNQQGEDVGHQYRSVVFYHDELQRELAEKSKQELITNGKWGERKIVTEIVEKQEFIAAEDYHQNYIIKNDLPSCHISF</sequence>
<dbReference type="InterPro" id="IPR036509">
    <property type="entry name" value="Met_Sox_Rdtase_MsrA_sf"/>
</dbReference>
<keyword evidence="1 4" id="KW-0560">Oxidoreductase</keyword>
<comment type="caution">
    <text evidence="6">The sequence shown here is derived from an EMBL/GenBank/DDBJ whole genome shotgun (WGS) entry which is preliminary data.</text>
</comment>
<dbReference type="GO" id="GO:0033744">
    <property type="term" value="F:L-methionine:thioredoxin-disulfide S-oxidoreductase activity"/>
    <property type="evidence" value="ECO:0007669"/>
    <property type="project" value="RHEA"/>
</dbReference>
<dbReference type="Gene3D" id="3.30.1060.10">
    <property type="entry name" value="Peptide methionine sulphoxide reductase MsrA"/>
    <property type="match status" value="1"/>
</dbReference>
<dbReference type="HAMAP" id="MF_01401">
    <property type="entry name" value="MsrA"/>
    <property type="match status" value="1"/>
</dbReference>
<organism evidence="6 7">
    <name type="scientific">Parashewanella curva</name>
    <dbReference type="NCBI Taxonomy" id="2338552"/>
    <lineage>
        <taxon>Bacteria</taxon>
        <taxon>Pseudomonadati</taxon>
        <taxon>Pseudomonadota</taxon>
        <taxon>Gammaproteobacteria</taxon>
        <taxon>Alteromonadales</taxon>
        <taxon>Shewanellaceae</taxon>
        <taxon>Parashewanella</taxon>
    </lineage>
</organism>
<dbReference type="InterPro" id="IPR002569">
    <property type="entry name" value="Met_Sox_Rdtase_MsrA_dom"/>
</dbReference>
<name>A0A3L8Q0I6_9GAMM</name>
<comment type="catalytic activity">
    <reaction evidence="2 4">
        <text>L-methionyl-[protein] + [thioredoxin]-disulfide + H2O = L-methionyl-(S)-S-oxide-[protein] + [thioredoxin]-dithiol</text>
        <dbReference type="Rhea" id="RHEA:14217"/>
        <dbReference type="Rhea" id="RHEA-COMP:10698"/>
        <dbReference type="Rhea" id="RHEA-COMP:10700"/>
        <dbReference type="Rhea" id="RHEA-COMP:12313"/>
        <dbReference type="Rhea" id="RHEA-COMP:12315"/>
        <dbReference type="ChEBI" id="CHEBI:15377"/>
        <dbReference type="ChEBI" id="CHEBI:16044"/>
        <dbReference type="ChEBI" id="CHEBI:29950"/>
        <dbReference type="ChEBI" id="CHEBI:44120"/>
        <dbReference type="ChEBI" id="CHEBI:50058"/>
        <dbReference type="EC" id="1.8.4.11"/>
    </reaction>
</comment>
<dbReference type="SUPFAM" id="SSF55068">
    <property type="entry name" value="Peptide methionine sulfoxide reductase"/>
    <property type="match status" value="1"/>
</dbReference>
<dbReference type="PANTHER" id="PTHR43774">
    <property type="entry name" value="PEPTIDE METHIONINE SULFOXIDE REDUCTASE"/>
    <property type="match status" value="1"/>
</dbReference>
<dbReference type="AlphaFoldDB" id="A0A3L8Q0I6"/>
<protein>
    <recommendedName>
        <fullName evidence="4">Peptide methionine sulfoxide reductase MsrA</fullName>
        <shortName evidence="4">Protein-methionine-S-oxide reductase</shortName>
        <ecNumber evidence="4">1.8.4.11</ecNumber>
    </recommendedName>
    <alternativeName>
        <fullName evidence="4">Peptide-methionine (S)-S-oxide reductase</fullName>
        <shortName evidence="4">Peptide Met(O) reductase</shortName>
    </alternativeName>
</protein>
<evidence type="ECO:0000313" key="6">
    <source>
        <dbReference type="EMBL" id="RLV61131.1"/>
    </source>
</evidence>
<evidence type="ECO:0000256" key="4">
    <source>
        <dbReference type="HAMAP-Rule" id="MF_01401"/>
    </source>
</evidence>
<dbReference type="NCBIfam" id="TIGR00401">
    <property type="entry name" value="msrA"/>
    <property type="match status" value="1"/>
</dbReference>
<comment type="catalytic activity">
    <reaction evidence="3 4">
        <text>[thioredoxin]-disulfide + L-methionine + H2O = L-methionine (S)-S-oxide + [thioredoxin]-dithiol</text>
        <dbReference type="Rhea" id="RHEA:19993"/>
        <dbReference type="Rhea" id="RHEA-COMP:10698"/>
        <dbReference type="Rhea" id="RHEA-COMP:10700"/>
        <dbReference type="ChEBI" id="CHEBI:15377"/>
        <dbReference type="ChEBI" id="CHEBI:29950"/>
        <dbReference type="ChEBI" id="CHEBI:50058"/>
        <dbReference type="ChEBI" id="CHEBI:57844"/>
        <dbReference type="ChEBI" id="CHEBI:58772"/>
        <dbReference type="EC" id="1.8.4.11"/>
    </reaction>
</comment>
<accession>A0A3L8Q0I6</accession>
<reference evidence="6 7" key="1">
    <citation type="submission" date="2018-09" db="EMBL/GenBank/DDBJ databases">
        <title>Phylogeny of the Shewanellaceae, and recommendation for two new genera, Pseudoshewanella and Parashewanella.</title>
        <authorList>
            <person name="Wang G."/>
        </authorList>
    </citation>
    <scope>NUCLEOTIDE SEQUENCE [LARGE SCALE GENOMIC DNA]</scope>
    <source>
        <strain evidence="6 7">C51</strain>
    </source>
</reference>
<gene>
    <name evidence="4 6" type="primary">msrA</name>
    <name evidence="6" type="ORF">D5018_03280</name>
</gene>
<dbReference type="EC" id="1.8.4.11" evidence="4"/>
<dbReference type="RefSeq" id="WP_121837557.1">
    <property type="nucleotide sequence ID" value="NZ_ML014757.1"/>
</dbReference>
<dbReference type="OrthoDB" id="4174719at2"/>
<dbReference type="EMBL" id="QZEI01000006">
    <property type="protein sequence ID" value="RLV61131.1"/>
    <property type="molecule type" value="Genomic_DNA"/>
</dbReference>
<dbReference type="GO" id="GO:0008113">
    <property type="term" value="F:peptide-methionine (S)-S-oxide reductase activity"/>
    <property type="evidence" value="ECO:0007669"/>
    <property type="project" value="UniProtKB-UniRule"/>
</dbReference>
<comment type="function">
    <text evidence="4">Has an important function as a repair enzyme for proteins that have been inactivated by oxidation. Catalyzes the reversible oxidation-reduction of methionine sulfoxide in proteins to methionine.</text>
</comment>
<feature type="domain" description="Peptide methionine sulphoxide reductase MsrA" evidence="5">
    <location>
        <begin position="4"/>
        <end position="155"/>
    </location>
</feature>
<evidence type="ECO:0000256" key="3">
    <source>
        <dbReference type="ARBA" id="ARBA00048782"/>
    </source>
</evidence>
<feature type="active site" evidence="4">
    <location>
        <position position="10"/>
    </location>
</feature>